<keyword evidence="7" id="KW-0238">DNA-binding</keyword>
<evidence type="ECO:0000256" key="10">
    <source>
        <dbReference type="ARBA" id="ARBA00023211"/>
    </source>
</evidence>
<keyword evidence="6" id="KW-0805">Transcription regulation</keyword>
<dbReference type="Proteomes" id="UP000284178">
    <property type="component" value="Unassembled WGS sequence"/>
</dbReference>
<keyword evidence="9" id="KW-0804">Transcription</keyword>
<dbReference type="InterPro" id="IPR036421">
    <property type="entry name" value="Fe_dep_repressor_sf"/>
</dbReference>
<evidence type="ECO:0000256" key="12">
    <source>
        <dbReference type="SAM" id="Coils"/>
    </source>
</evidence>
<dbReference type="AlphaFoldDB" id="A0A412G2M0"/>
<dbReference type="GO" id="GO:0046983">
    <property type="term" value="F:protein dimerization activity"/>
    <property type="evidence" value="ECO:0007669"/>
    <property type="project" value="InterPro"/>
</dbReference>
<dbReference type="InterPro" id="IPR050536">
    <property type="entry name" value="DtxR_MntR_Metal-Reg"/>
</dbReference>
<evidence type="ECO:0000313" key="15">
    <source>
        <dbReference type="Proteomes" id="UP000284178"/>
    </source>
</evidence>
<keyword evidence="15" id="KW-1185">Reference proteome</keyword>
<dbReference type="Gene3D" id="1.10.60.10">
    <property type="entry name" value="Iron dependent repressor, metal binding and dimerisation domain"/>
    <property type="match status" value="1"/>
</dbReference>
<dbReference type="PANTHER" id="PTHR33238:SF11">
    <property type="entry name" value="TRANSCRIPTIONAL REGULATOR MNTR"/>
    <property type="match status" value="1"/>
</dbReference>
<dbReference type="SMART" id="SM00347">
    <property type="entry name" value="HTH_MARR"/>
    <property type="match status" value="1"/>
</dbReference>
<keyword evidence="12" id="KW-0175">Coiled coil</keyword>
<keyword evidence="10" id="KW-0464">Manganese</keyword>
<evidence type="ECO:0000313" key="14">
    <source>
        <dbReference type="EMBL" id="RGR74705.1"/>
    </source>
</evidence>
<dbReference type="GO" id="GO:0003677">
    <property type="term" value="F:DNA binding"/>
    <property type="evidence" value="ECO:0007669"/>
    <property type="project" value="UniProtKB-KW"/>
</dbReference>
<name>A0A412G2M0_9FIRM</name>
<evidence type="ECO:0000256" key="4">
    <source>
        <dbReference type="ARBA" id="ARBA00022490"/>
    </source>
</evidence>
<dbReference type="GO" id="GO:0046914">
    <property type="term" value="F:transition metal ion binding"/>
    <property type="evidence" value="ECO:0007669"/>
    <property type="project" value="InterPro"/>
</dbReference>
<dbReference type="SMART" id="SM00529">
    <property type="entry name" value="HTH_DTXR"/>
    <property type="match status" value="1"/>
</dbReference>
<dbReference type="InterPro" id="IPR000835">
    <property type="entry name" value="HTH_MarR-typ"/>
</dbReference>
<comment type="similarity">
    <text evidence="2">Belongs to the DtxR/MntR family.</text>
</comment>
<gene>
    <name evidence="14" type="ORF">DWY25_07950</name>
</gene>
<organism evidence="14 15">
    <name type="scientific">Holdemania filiformis</name>
    <dbReference type="NCBI Taxonomy" id="61171"/>
    <lineage>
        <taxon>Bacteria</taxon>
        <taxon>Bacillati</taxon>
        <taxon>Bacillota</taxon>
        <taxon>Erysipelotrichia</taxon>
        <taxon>Erysipelotrichales</taxon>
        <taxon>Erysipelotrichaceae</taxon>
        <taxon>Holdemania</taxon>
    </lineage>
</organism>
<dbReference type="Pfam" id="PF02742">
    <property type="entry name" value="Fe_dep_repr_C"/>
    <property type="match status" value="1"/>
</dbReference>
<dbReference type="SUPFAM" id="SSF46785">
    <property type="entry name" value="Winged helix' DNA-binding domain"/>
    <property type="match status" value="1"/>
</dbReference>
<comment type="subunit">
    <text evidence="3">Homodimer.</text>
</comment>
<dbReference type="InterPro" id="IPR001367">
    <property type="entry name" value="Fe_dep_repressor"/>
</dbReference>
<dbReference type="SUPFAM" id="SSF47979">
    <property type="entry name" value="Iron-dependent repressor protein, dimerization domain"/>
    <property type="match status" value="1"/>
</dbReference>
<comment type="caution">
    <text evidence="14">The sequence shown here is derived from an EMBL/GenBank/DDBJ whole genome shotgun (WGS) entry which is preliminary data.</text>
</comment>
<dbReference type="PANTHER" id="PTHR33238">
    <property type="entry name" value="IRON (METAL) DEPENDENT REPRESSOR, DTXR FAMILY"/>
    <property type="match status" value="1"/>
</dbReference>
<evidence type="ECO:0000259" key="13">
    <source>
        <dbReference type="PROSITE" id="PS50944"/>
    </source>
</evidence>
<dbReference type="Pfam" id="PF01325">
    <property type="entry name" value="Fe_dep_repress"/>
    <property type="match status" value="1"/>
</dbReference>
<proteinExistence type="inferred from homology"/>
<comment type="subcellular location">
    <subcellularLocation>
        <location evidence="1">Cytoplasm</location>
    </subcellularLocation>
</comment>
<feature type="coiled-coil region" evidence="12">
    <location>
        <begin position="22"/>
        <end position="49"/>
    </location>
</feature>
<feature type="domain" description="HTH dtxR-type" evidence="13">
    <location>
        <begin position="32"/>
        <end position="93"/>
    </location>
</feature>
<evidence type="ECO:0000256" key="9">
    <source>
        <dbReference type="ARBA" id="ARBA00023163"/>
    </source>
</evidence>
<dbReference type="EMBL" id="QRUP01000008">
    <property type="protein sequence ID" value="RGR74705.1"/>
    <property type="molecule type" value="Genomic_DNA"/>
</dbReference>
<evidence type="ECO:0000256" key="1">
    <source>
        <dbReference type="ARBA" id="ARBA00004496"/>
    </source>
</evidence>
<dbReference type="GO" id="GO:0003700">
    <property type="term" value="F:DNA-binding transcription factor activity"/>
    <property type="evidence" value="ECO:0007669"/>
    <property type="project" value="InterPro"/>
</dbReference>
<protein>
    <recommendedName>
        <fullName evidence="11">Manganese transport regulator</fullName>
    </recommendedName>
</protein>
<accession>A0A412G2M0</accession>
<evidence type="ECO:0000256" key="2">
    <source>
        <dbReference type="ARBA" id="ARBA00007871"/>
    </source>
</evidence>
<dbReference type="InterPro" id="IPR036388">
    <property type="entry name" value="WH-like_DNA-bd_sf"/>
</dbReference>
<dbReference type="GO" id="GO:0005737">
    <property type="term" value="C:cytoplasm"/>
    <property type="evidence" value="ECO:0007669"/>
    <property type="project" value="UniProtKB-SubCell"/>
</dbReference>
<evidence type="ECO:0000256" key="7">
    <source>
        <dbReference type="ARBA" id="ARBA00023125"/>
    </source>
</evidence>
<dbReference type="InterPro" id="IPR036390">
    <property type="entry name" value="WH_DNA-bd_sf"/>
</dbReference>
<reference evidence="14 15" key="1">
    <citation type="submission" date="2018-08" db="EMBL/GenBank/DDBJ databases">
        <title>A genome reference for cultivated species of the human gut microbiota.</title>
        <authorList>
            <person name="Zou Y."/>
            <person name="Xue W."/>
            <person name="Luo G."/>
        </authorList>
    </citation>
    <scope>NUCLEOTIDE SEQUENCE [LARGE SCALE GENOMIC DNA]</scope>
    <source>
        <strain evidence="14 15">AF24-29</strain>
    </source>
</reference>
<keyword evidence="8" id="KW-0010">Activator</keyword>
<keyword evidence="5" id="KW-0678">Repressor</keyword>
<dbReference type="Gene3D" id="1.10.10.10">
    <property type="entry name" value="Winged helix-like DNA-binding domain superfamily/Winged helix DNA-binding domain"/>
    <property type="match status" value="1"/>
</dbReference>
<evidence type="ECO:0000256" key="3">
    <source>
        <dbReference type="ARBA" id="ARBA00011738"/>
    </source>
</evidence>
<dbReference type="PROSITE" id="PS50944">
    <property type="entry name" value="HTH_DTXR"/>
    <property type="match status" value="1"/>
</dbReference>
<evidence type="ECO:0000256" key="8">
    <source>
        <dbReference type="ARBA" id="ARBA00023159"/>
    </source>
</evidence>
<dbReference type="InterPro" id="IPR022689">
    <property type="entry name" value="Iron_dep_repressor"/>
</dbReference>
<sequence>MEAVCGEEAKVMVENKGFRPFREAARNEADQLRAAMEDYLEMIYRLQQENQTLRVSALAGALQVGRSSVSKMLRKLAAEGFLMVENYGNVQLTEKGRKQGKALLERHQRVARFLQLAGIQAEKLLEETEKLEHMSSPETLRCLDLLVDFFDQDAAAEARLEHLRSKAQHQREYTSQTNENEDR</sequence>
<evidence type="ECO:0000256" key="6">
    <source>
        <dbReference type="ARBA" id="ARBA00023015"/>
    </source>
</evidence>
<evidence type="ECO:0000256" key="5">
    <source>
        <dbReference type="ARBA" id="ARBA00022491"/>
    </source>
</evidence>
<keyword evidence="4" id="KW-0963">Cytoplasm</keyword>
<evidence type="ECO:0000256" key="11">
    <source>
        <dbReference type="ARBA" id="ARBA00032593"/>
    </source>
</evidence>
<dbReference type="InterPro" id="IPR022687">
    <property type="entry name" value="HTH_DTXR"/>
</dbReference>